<dbReference type="GO" id="GO:0002151">
    <property type="term" value="F:G-quadruplex RNA binding"/>
    <property type="evidence" value="ECO:0007669"/>
    <property type="project" value="InterPro"/>
</dbReference>
<reference evidence="3 4" key="1">
    <citation type="submission" date="2014-03" db="EMBL/GenBank/DDBJ databases">
        <title>Draft genome of the hookworm Oesophagostomum dentatum.</title>
        <authorList>
            <person name="Mitreva M."/>
        </authorList>
    </citation>
    <scope>NUCLEOTIDE SEQUENCE [LARGE SCALE GENOMIC DNA]</scope>
    <source>
        <strain evidence="3 4">OD-Hann</strain>
    </source>
</reference>
<dbReference type="GO" id="GO:0031011">
    <property type="term" value="C:Ino80 complex"/>
    <property type="evidence" value="ECO:0007669"/>
    <property type="project" value="InterPro"/>
</dbReference>
<dbReference type="EMBL" id="KN557667">
    <property type="protein sequence ID" value="KHJ87484.1"/>
    <property type="molecule type" value="Genomic_DNA"/>
</dbReference>
<feature type="domain" description="Microspherule protein N-terminal" evidence="2">
    <location>
        <begin position="96"/>
        <end position="155"/>
    </location>
</feature>
<evidence type="ECO:0000313" key="4">
    <source>
        <dbReference type="Proteomes" id="UP000053660"/>
    </source>
</evidence>
<proteinExistence type="predicted"/>
<dbReference type="PANTHER" id="PTHR13233">
    <property type="entry name" value="MICROSPHERULE PROTEIN 1"/>
    <property type="match status" value="1"/>
</dbReference>
<feature type="compositionally biased region" description="Basic residues" evidence="1">
    <location>
        <begin position="51"/>
        <end position="61"/>
    </location>
</feature>
<dbReference type="InterPro" id="IPR025999">
    <property type="entry name" value="MCRS_N"/>
</dbReference>
<organism evidence="3 4">
    <name type="scientific">Oesophagostomum dentatum</name>
    <name type="common">Nodular worm</name>
    <dbReference type="NCBI Taxonomy" id="61180"/>
    <lineage>
        <taxon>Eukaryota</taxon>
        <taxon>Metazoa</taxon>
        <taxon>Ecdysozoa</taxon>
        <taxon>Nematoda</taxon>
        <taxon>Chromadorea</taxon>
        <taxon>Rhabditida</taxon>
        <taxon>Rhabditina</taxon>
        <taxon>Rhabditomorpha</taxon>
        <taxon>Strongyloidea</taxon>
        <taxon>Strongylidae</taxon>
        <taxon>Oesophagostomum</taxon>
    </lineage>
</organism>
<feature type="compositionally biased region" description="Polar residues" evidence="1">
    <location>
        <begin position="38"/>
        <end position="50"/>
    </location>
</feature>
<dbReference type="OrthoDB" id="10262769at2759"/>
<sequence length="166" mass="19170">MTSKSHCSSLDTPSNGNEDKSVFAQPQPLGKGEENSKADTANSTPSATSQKHAHSLRRRPTHSIEDRQAAEEEEEAAKLEKKRRDARIANKDIRCKVHDLRAAYGSIKFSRPYSMEDIEERWYQLMYDDTLSRQAKKRMNELPIEEILRIQLRIMLTIHICDKTER</sequence>
<protein>
    <recommendedName>
        <fullName evidence="2">Microspherule protein N-terminal domain-containing protein</fullName>
    </recommendedName>
</protein>
<evidence type="ECO:0000313" key="3">
    <source>
        <dbReference type="EMBL" id="KHJ87484.1"/>
    </source>
</evidence>
<feature type="compositionally biased region" description="Basic and acidic residues" evidence="1">
    <location>
        <begin position="62"/>
        <end position="85"/>
    </location>
</feature>
<dbReference type="Proteomes" id="UP000053660">
    <property type="component" value="Unassembled WGS sequence"/>
</dbReference>
<dbReference type="GO" id="GO:0045944">
    <property type="term" value="P:positive regulation of transcription by RNA polymerase II"/>
    <property type="evidence" value="ECO:0007669"/>
    <property type="project" value="TreeGrafter"/>
</dbReference>
<keyword evidence="4" id="KW-1185">Reference proteome</keyword>
<name>A0A0B1SRA4_OESDE</name>
<dbReference type="AlphaFoldDB" id="A0A0B1SRA4"/>
<accession>A0A0B1SRA4</accession>
<dbReference type="Pfam" id="PF13325">
    <property type="entry name" value="MCRS_N"/>
    <property type="match status" value="1"/>
</dbReference>
<feature type="compositionally biased region" description="Polar residues" evidence="1">
    <location>
        <begin position="1"/>
        <end position="16"/>
    </location>
</feature>
<evidence type="ECO:0000256" key="1">
    <source>
        <dbReference type="SAM" id="MobiDB-lite"/>
    </source>
</evidence>
<feature type="region of interest" description="Disordered" evidence="1">
    <location>
        <begin position="1"/>
        <end position="85"/>
    </location>
</feature>
<dbReference type="GO" id="GO:0071339">
    <property type="term" value="C:MLL1 complex"/>
    <property type="evidence" value="ECO:0007669"/>
    <property type="project" value="InterPro"/>
</dbReference>
<evidence type="ECO:0000259" key="2">
    <source>
        <dbReference type="Pfam" id="PF13325"/>
    </source>
</evidence>
<dbReference type="InterPro" id="IPR037912">
    <property type="entry name" value="MCRS1"/>
</dbReference>
<dbReference type="GO" id="GO:0044545">
    <property type="term" value="C:NSL complex"/>
    <property type="evidence" value="ECO:0007669"/>
    <property type="project" value="TreeGrafter"/>
</dbReference>
<gene>
    <name evidence="3" type="ORF">OESDEN_12743</name>
</gene>
<dbReference type="PANTHER" id="PTHR13233:SF0">
    <property type="entry name" value="MICROSPHERULE PROTEIN 1"/>
    <property type="match status" value="1"/>
</dbReference>